<accession>A0A225WU09</accession>
<keyword evidence="1" id="KW-0378">Hydrolase</keyword>
<comment type="caution">
    <text evidence="1">The sequence shown here is derived from an EMBL/GenBank/DDBJ whole genome shotgun (WGS) entry which is preliminary data.</text>
</comment>
<dbReference type="GO" id="GO:0004386">
    <property type="term" value="F:helicase activity"/>
    <property type="evidence" value="ECO:0007669"/>
    <property type="project" value="UniProtKB-KW"/>
</dbReference>
<dbReference type="EMBL" id="NBNE01000309">
    <property type="protein sequence ID" value="OWZ20579.1"/>
    <property type="molecule type" value="Genomic_DNA"/>
</dbReference>
<keyword evidence="2" id="KW-1185">Reference proteome</keyword>
<dbReference type="OrthoDB" id="1718834at2759"/>
<organism evidence="1 2">
    <name type="scientific">Phytophthora megakarya</name>
    <dbReference type="NCBI Taxonomy" id="4795"/>
    <lineage>
        <taxon>Eukaryota</taxon>
        <taxon>Sar</taxon>
        <taxon>Stramenopiles</taxon>
        <taxon>Oomycota</taxon>
        <taxon>Peronosporomycetes</taxon>
        <taxon>Peronosporales</taxon>
        <taxon>Peronosporaceae</taxon>
        <taxon>Phytophthora</taxon>
    </lineage>
</organism>
<reference evidence="2" key="1">
    <citation type="submission" date="2017-03" db="EMBL/GenBank/DDBJ databases">
        <title>Phytopthora megakarya and P. palmivora, two closely related causual agents of cacao black pod achieved similar genome size and gene model numbers by different mechanisms.</title>
        <authorList>
            <person name="Ali S."/>
            <person name="Shao J."/>
            <person name="Larry D.J."/>
            <person name="Kronmiller B."/>
            <person name="Shen D."/>
            <person name="Strem M.D."/>
            <person name="Melnick R.L."/>
            <person name="Guiltinan M.J."/>
            <person name="Tyler B.M."/>
            <person name="Meinhardt L.W."/>
            <person name="Bailey B.A."/>
        </authorList>
    </citation>
    <scope>NUCLEOTIDE SEQUENCE [LARGE SCALE GENOMIC DNA]</scope>
    <source>
        <strain evidence="2">zdho120</strain>
    </source>
</reference>
<keyword evidence="1" id="KW-0547">Nucleotide-binding</keyword>
<name>A0A225WU09_9STRA</name>
<dbReference type="AlphaFoldDB" id="A0A225WU09"/>
<sequence>MGSLLPPPNRRPMYAQVYISDPDMQAHVASRMDMTDGLDKNILETIDQVMTTHNPYS</sequence>
<protein>
    <submittedName>
        <fullName evidence="1">Helitron helicase</fullName>
    </submittedName>
</protein>
<evidence type="ECO:0000313" key="2">
    <source>
        <dbReference type="Proteomes" id="UP000198211"/>
    </source>
</evidence>
<keyword evidence="1" id="KW-0067">ATP-binding</keyword>
<evidence type="ECO:0000313" key="1">
    <source>
        <dbReference type="EMBL" id="OWZ20579.1"/>
    </source>
</evidence>
<proteinExistence type="predicted"/>
<keyword evidence="1" id="KW-0347">Helicase</keyword>
<dbReference type="Proteomes" id="UP000198211">
    <property type="component" value="Unassembled WGS sequence"/>
</dbReference>
<gene>
    <name evidence="1" type="ORF">PHMEG_0004978</name>
</gene>